<dbReference type="PANTHER" id="PTHR22993:SF9">
    <property type="entry name" value="FORMAMIDOPYRIMIDINE-DNA GLYCOSYLASE"/>
    <property type="match status" value="1"/>
</dbReference>
<dbReference type="GO" id="GO:0003906">
    <property type="term" value="F:DNA-(apurinic or apyrimidinic site) endonuclease activity"/>
    <property type="evidence" value="ECO:0007669"/>
    <property type="project" value="InterPro"/>
</dbReference>
<dbReference type="OrthoDB" id="9800855at2"/>
<comment type="caution">
    <text evidence="11">The sequence shown here is derived from an EMBL/GenBank/DDBJ whole genome shotgun (WGS) entry which is preliminary data.</text>
</comment>
<reference evidence="11 12" key="1">
    <citation type="submission" date="2018-08" db="EMBL/GenBank/DDBJ databases">
        <title>Mucilaginibacter sp. MYSH2.</title>
        <authorList>
            <person name="Seo T."/>
        </authorList>
    </citation>
    <scope>NUCLEOTIDE SEQUENCE [LARGE SCALE GENOMIC DNA]</scope>
    <source>
        <strain evidence="11 12">MYSH2</strain>
    </source>
</reference>
<dbReference type="GO" id="GO:0008534">
    <property type="term" value="F:oxidized purine nucleobase lesion DNA N-glycosylase activity"/>
    <property type="evidence" value="ECO:0007669"/>
    <property type="project" value="UniProtKB-EC"/>
</dbReference>
<dbReference type="PROSITE" id="PS51068">
    <property type="entry name" value="FPG_CAT"/>
    <property type="match status" value="1"/>
</dbReference>
<comment type="catalytic activity">
    <reaction evidence="1">
        <text>Hydrolysis of DNA containing ring-opened 7-methylguanine residues, releasing 2,6-diamino-4-hydroxy-5-(N-methyl)formamidopyrimidine.</text>
        <dbReference type="EC" id="3.2.2.23"/>
    </reaction>
</comment>
<dbReference type="Pfam" id="PF06831">
    <property type="entry name" value="H2TH"/>
    <property type="match status" value="1"/>
</dbReference>
<keyword evidence="3" id="KW-0227">DNA damage</keyword>
<dbReference type="SUPFAM" id="SSF46946">
    <property type="entry name" value="S13-like H2TH domain"/>
    <property type="match status" value="1"/>
</dbReference>
<dbReference type="GO" id="GO:0003684">
    <property type="term" value="F:damaged DNA binding"/>
    <property type="evidence" value="ECO:0007669"/>
    <property type="project" value="InterPro"/>
</dbReference>
<evidence type="ECO:0000256" key="2">
    <source>
        <dbReference type="ARBA" id="ARBA00009409"/>
    </source>
</evidence>
<sequence length="245" mass="28458">MPEGPSILILKEKVQQFKGKTVVEATCNNRSLDVSLLTDKPIIDFKSWGKHFLICFPDLTARIHMMMFGTYRINSHTAKPPRLGLRFSDDTELNFYACQLQLITEPLDDIYDWQADVMSDEWDSRKAIKKMKAEPELLACDALMDQHIFSGVGNIIKNEALFNARIHPESLIAALPPKKLREMIKEAVKYAFQFLEQKKAGTLKRNWQAYHKKECPRDHVPFIRKDTGRSHRTSFYCEVCMKLYE</sequence>
<comment type="similarity">
    <text evidence="2">Belongs to the FPG family.</text>
</comment>
<dbReference type="Pfam" id="PF01149">
    <property type="entry name" value="Fapy_DNA_glyco"/>
    <property type="match status" value="1"/>
</dbReference>
<accession>A0A372NYG5</accession>
<dbReference type="RefSeq" id="WP_117390629.1">
    <property type="nucleotide sequence ID" value="NZ_QWDC01000001.1"/>
</dbReference>
<dbReference type="InterPro" id="IPR015886">
    <property type="entry name" value="H2TH_FPG"/>
</dbReference>
<dbReference type="PANTHER" id="PTHR22993">
    <property type="entry name" value="FORMAMIDOPYRIMIDINE-DNA GLYCOSYLASE"/>
    <property type="match status" value="1"/>
</dbReference>
<keyword evidence="12" id="KW-1185">Reference proteome</keyword>
<evidence type="ECO:0000256" key="3">
    <source>
        <dbReference type="ARBA" id="ARBA00022763"/>
    </source>
</evidence>
<dbReference type="AlphaFoldDB" id="A0A372NYG5"/>
<keyword evidence="11" id="KW-0540">Nuclease</keyword>
<evidence type="ECO:0000313" key="12">
    <source>
        <dbReference type="Proteomes" id="UP000264217"/>
    </source>
</evidence>
<dbReference type="InterPro" id="IPR012319">
    <property type="entry name" value="FPG_cat"/>
</dbReference>
<proteinExistence type="inferred from homology"/>
<dbReference type="InterPro" id="IPR010979">
    <property type="entry name" value="Ribosomal_uS13-like_H2TH"/>
</dbReference>
<name>A0A372NYG5_9SPHI</name>
<dbReference type="InterPro" id="IPR035937">
    <property type="entry name" value="FPG_N"/>
</dbReference>
<evidence type="ECO:0000259" key="10">
    <source>
        <dbReference type="PROSITE" id="PS51068"/>
    </source>
</evidence>
<keyword evidence="4" id="KW-0378">Hydrolase</keyword>
<keyword evidence="9" id="KW-0326">Glycosidase</keyword>
<keyword evidence="11" id="KW-0255">Endonuclease</keyword>
<evidence type="ECO:0000256" key="4">
    <source>
        <dbReference type="ARBA" id="ARBA00022801"/>
    </source>
</evidence>
<keyword evidence="5" id="KW-0238">DNA-binding</keyword>
<keyword evidence="7" id="KW-0456">Lyase</keyword>
<evidence type="ECO:0000256" key="5">
    <source>
        <dbReference type="ARBA" id="ARBA00023125"/>
    </source>
</evidence>
<evidence type="ECO:0000313" key="11">
    <source>
        <dbReference type="EMBL" id="RFZ95072.1"/>
    </source>
</evidence>
<dbReference type="SMART" id="SM01232">
    <property type="entry name" value="H2TH"/>
    <property type="match status" value="1"/>
</dbReference>
<dbReference type="GO" id="GO:0006284">
    <property type="term" value="P:base-excision repair"/>
    <property type="evidence" value="ECO:0007669"/>
    <property type="project" value="InterPro"/>
</dbReference>
<keyword evidence="8" id="KW-0511">Multifunctional enzyme</keyword>
<dbReference type="Gene3D" id="1.10.8.50">
    <property type="match status" value="1"/>
</dbReference>
<dbReference type="Gene3D" id="3.20.190.10">
    <property type="entry name" value="MutM-like, N-terminal"/>
    <property type="match status" value="1"/>
</dbReference>
<gene>
    <name evidence="11" type="ORF">D0C36_05970</name>
</gene>
<feature type="domain" description="Formamidopyrimidine-DNA glycosylase catalytic" evidence="10">
    <location>
        <begin position="2"/>
        <end position="94"/>
    </location>
</feature>
<dbReference type="SMART" id="SM00898">
    <property type="entry name" value="Fapy_DNA_glyco"/>
    <property type="match status" value="1"/>
</dbReference>
<evidence type="ECO:0000256" key="9">
    <source>
        <dbReference type="ARBA" id="ARBA00023295"/>
    </source>
</evidence>
<evidence type="ECO:0000256" key="7">
    <source>
        <dbReference type="ARBA" id="ARBA00023239"/>
    </source>
</evidence>
<organism evidence="11 12">
    <name type="scientific">Mucilaginibacter conchicola</name>
    <dbReference type="NCBI Taxonomy" id="2303333"/>
    <lineage>
        <taxon>Bacteria</taxon>
        <taxon>Pseudomonadati</taxon>
        <taxon>Bacteroidota</taxon>
        <taxon>Sphingobacteriia</taxon>
        <taxon>Sphingobacteriales</taxon>
        <taxon>Sphingobacteriaceae</taxon>
        <taxon>Mucilaginibacter</taxon>
    </lineage>
</organism>
<dbReference type="EMBL" id="QWDC01000001">
    <property type="protein sequence ID" value="RFZ95072.1"/>
    <property type="molecule type" value="Genomic_DNA"/>
</dbReference>
<evidence type="ECO:0000256" key="8">
    <source>
        <dbReference type="ARBA" id="ARBA00023268"/>
    </source>
</evidence>
<protein>
    <submittedName>
        <fullName evidence="11">Endonuclease</fullName>
    </submittedName>
</protein>
<dbReference type="SUPFAM" id="SSF81624">
    <property type="entry name" value="N-terminal domain of MutM-like DNA repair proteins"/>
    <property type="match status" value="1"/>
</dbReference>
<evidence type="ECO:0000256" key="1">
    <source>
        <dbReference type="ARBA" id="ARBA00001668"/>
    </source>
</evidence>
<keyword evidence="6" id="KW-0234">DNA repair</keyword>
<evidence type="ECO:0000256" key="6">
    <source>
        <dbReference type="ARBA" id="ARBA00023204"/>
    </source>
</evidence>
<dbReference type="GO" id="GO:0016829">
    <property type="term" value="F:lyase activity"/>
    <property type="evidence" value="ECO:0007669"/>
    <property type="project" value="UniProtKB-KW"/>
</dbReference>
<dbReference type="Proteomes" id="UP000264217">
    <property type="component" value="Unassembled WGS sequence"/>
</dbReference>
<dbReference type="GO" id="GO:0008270">
    <property type="term" value="F:zinc ion binding"/>
    <property type="evidence" value="ECO:0007669"/>
    <property type="project" value="InterPro"/>
</dbReference>